<sequence length="59" mass="6344">MAFRSMMLTSNDEVRVMGAKRSASSDLQSSVKFGETQDGKTGKTLKVPGRQEIGGHTAK</sequence>
<proteinExistence type="predicted"/>
<evidence type="ECO:0000313" key="2">
    <source>
        <dbReference type="Proteomes" id="UP000887565"/>
    </source>
</evidence>
<feature type="compositionally biased region" description="Polar residues" evidence="1">
    <location>
        <begin position="22"/>
        <end position="31"/>
    </location>
</feature>
<reference evidence="3" key="1">
    <citation type="submission" date="2022-11" db="UniProtKB">
        <authorList>
            <consortium name="WormBaseParasite"/>
        </authorList>
    </citation>
    <scope>IDENTIFICATION</scope>
</reference>
<name>A0A915JGK7_ROMCU</name>
<accession>A0A915JGK7</accession>
<keyword evidence="2" id="KW-1185">Reference proteome</keyword>
<protein>
    <submittedName>
        <fullName evidence="3">Uncharacterized protein</fullName>
    </submittedName>
</protein>
<dbReference type="WBParaSite" id="nRc.2.0.1.t24813-RA">
    <property type="protein sequence ID" value="nRc.2.0.1.t24813-RA"/>
    <property type="gene ID" value="nRc.2.0.1.g24813"/>
</dbReference>
<dbReference type="AlphaFoldDB" id="A0A915JGK7"/>
<organism evidence="2 3">
    <name type="scientific">Romanomermis culicivorax</name>
    <name type="common">Nematode worm</name>
    <dbReference type="NCBI Taxonomy" id="13658"/>
    <lineage>
        <taxon>Eukaryota</taxon>
        <taxon>Metazoa</taxon>
        <taxon>Ecdysozoa</taxon>
        <taxon>Nematoda</taxon>
        <taxon>Enoplea</taxon>
        <taxon>Dorylaimia</taxon>
        <taxon>Mermithida</taxon>
        <taxon>Mermithoidea</taxon>
        <taxon>Mermithidae</taxon>
        <taxon>Romanomermis</taxon>
    </lineage>
</organism>
<dbReference type="Proteomes" id="UP000887565">
    <property type="component" value="Unplaced"/>
</dbReference>
<evidence type="ECO:0000256" key="1">
    <source>
        <dbReference type="SAM" id="MobiDB-lite"/>
    </source>
</evidence>
<feature type="region of interest" description="Disordered" evidence="1">
    <location>
        <begin position="19"/>
        <end position="59"/>
    </location>
</feature>
<evidence type="ECO:0000313" key="3">
    <source>
        <dbReference type="WBParaSite" id="nRc.2.0.1.t24813-RA"/>
    </source>
</evidence>